<sequence>NSTPYLIFSSIIDFSSLFSRFIFSRTYRRDPPSPSKSTVSVEIRRLRRDPPSLSHATGDESGLQRIATQSLQMLIHVQDSQLEYKHLVTPTHPDLDDMDFYIVVQLVNKDIKRRKANGNEDLWLSFCSI</sequence>
<dbReference type="Proteomes" id="UP000823674">
    <property type="component" value="Chromosome A04"/>
</dbReference>
<evidence type="ECO:0000313" key="2">
    <source>
        <dbReference type="EMBL" id="KAG5400394.1"/>
    </source>
</evidence>
<comment type="caution">
    <text evidence="2">The sequence shown here is derived from an EMBL/GenBank/DDBJ whole genome shotgun (WGS) entry which is preliminary data.</text>
</comment>
<dbReference type="EMBL" id="JADBGQ010000004">
    <property type="protein sequence ID" value="KAG5400394.1"/>
    <property type="molecule type" value="Genomic_DNA"/>
</dbReference>
<protein>
    <submittedName>
        <fullName evidence="2">Uncharacterized protein</fullName>
    </submittedName>
</protein>
<organism evidence="2 3">
    <name type="scientific">Brassica rapa subsp. trilocularis</name>
    <dbReference type="NCBI Taxonomy" id="1813537"/>
    <lineage>
        <taxon>Eukaryota</taxon>
        <taxon>Viridiplantae</taxon>
        <taxon>Streptophyta</taxon>
        <taxon>Embryophyta</taxon>
        <taxon>Tracheophyta</taxon>
        <taxon>Spermatophyta</taxon>
        <taxon>Magnoliopsida</taxon>
        <taxon>eudicotyledons</taxon>
        <taxon>Gunneridae</taxon>
        <taxon>Pentapetalae</taxon>
        <taxon>rosids</taxon>
        <taxon>malvids</taxon>
        <taxon>Brassicales</taxon>
        <taxon>Brassicaceae</taxon>
        <taxon>Brassiceae</taxon>
        <taxon>Brassica</taxon>
    </lineage>
</organism>
<proteinExistence type="predicted"/>
<feature type="non-terminal residue" evidence="2">
    <location>
        <position position="1"/>
    </location>
</feature>
<reference evidence="2 3" key="1">
    <citation type="submission" date="2021-03" db="EMBL/GenBank/DDBJ databases">
        <authorList>
            <person name="King G.J."/>
            <person name="Bancroft I."/>
            <person name="Baten A."/>
            <person name="Bloomfield J."/>
            <person name="Borpatragohain P."/>
            <person name="He Z."/>
            <person name="Irish N."/>
            <person name="Irwin J."/>
            <person name="Liu K."/>
            <person name="Mauleon R.P."/>
            <person name="Moore J."/>
            <person name="Morris R."/>
            <person name="Ostergaard L."/>
            <person name="Wang B."/>
            <person name="Wells R."/>
        </authorList>
    </citation>
    <scope>NUCLEOTIDE SEQUENCE [LARGE SCALE GENOMIC DNA]</scope>
    <source>
        <strain evidence="2">R-o-18</strain>
        <tissue evidence="2">Leaf</tissue>
    </source>
</reference>
<feature type="region of interest" description="Disordered" evidence="1">
    <location>
        <begin position="28"/>
        <end position="61"/>
    </location>
</feature>
<accession>A0ABQ7MS86</accession>
<evidence type="ECO:0000313" key="3">
    <source>
        <dbReference type="Proteomes" id="UP000823674"/>
    </source>
</evidence>
<name>A0ABQ7MS86_BRACM</name>
<gene>
    <name evidence="2" type="primary">A04p011160.1_BraROA</name>
    <name evidence="2" type="ORF">IGI04_015001</name>
</gene>
<keyword evidence="3" id="KW-1185">Reference proteome</keyword>
<evidence type="ECO:0000256" key="1">
    <source>
        <dbReference type="SAM" id="MobiDB-lite"/>
    </source>
</evidence>